<keyword evidence="2 5" id="KW-0812">Transmembrane</keyword>
<reference evidence="6 7" key="1">
    <citation type="submission" date="2020-12" db="EMBL/GenBank/DDBJ databases">
        <title>Concerted genomic and epigenomic changes stabilize Arabidopsis allopolyploids.</title>
        <authorList>
            <person name="Chen Z."/>
        </authorList>
    </citation>
    <scope>NUCLEOTIDE SEQUENCE [LARGE SCALE GENOMIC DNA]</scope>
    <source>
        <strain evidence="6">Allo738</strain>
        <tissue evidence="6">Leaf</tissue>
    </source>
</reference>
<organism evidence="6 7">
    <name type="scientific">Arabidopsis thaliana x Arabidopsis arenosa</name>
    <dbReference type="NCBI Taxonomy" id="1240361"/>
    <lineage>
        <taxon>Eukaryota</taxon>
        <taxon>Viridiplantae</taxon>
        <taxon>Streptophyta</taxon>
        <taxon>Embryophyta</taxon>
        <taxon>Tracheophyta</taxon>
        <taxon>Spermatophyta</taxon>
        <taxon>Magnoliopsida</taxon>
        <taxon>eudicotyledons</taxon>
        <taxon>Gunneridae</taxon>
        <taxon>Pentapetalae</taxon>
        <taxon>rosids</taxon>
        <taxon>malvids</taxon>
        <taxon>Brassicales</taxon>
        <taxon>Brassicaceae</taxon>
        <taxon>Camelineae</taxon>
        <taxon>Arabidopsis</taxon>
    </lineage>
</organism>
<dbReference type="Proteomes" id="UP000694240">
    <property type="component" value="Chromosome 10"/>
</dbReference>
<dbReference type="GO" id="GO:0016020">
    <property type="term" value="C:membrane"/>
    <property type="evidence" value="ECO:0007669"/>
    <property type="project" value="UniProtKB-SubCell"/>
</dbReference>
<accession>A0A8T1ZKE9</accession>
<dbReference type="Pfam" id="PF02535">
    <property type="entry name" value="Zip"/>
    <property type="match status" value="1"/>
</dbReference>
<evidence type="ECO:0000313" key="6">
    <source>
        <dbReference type="EMBL" id="KAG7558681.1"/>
    </source>
</evidence>
<evidence type="ECO:0000256" key="2">
    <source>
        <dbReference type="ARBA" id="ARBA00022692"/>
    </source>
</evidence>
<protein>
    <submittedName>
        <fullName evidence="6">Uncharacterized protein</fullName>
    </submittedName>
</protein>
<dbReference type="EMBL" id="JAEFBK010000010">
    <property type="protein sequence ID" value="KAG7558681.1"/>
    <property type="molecule type" value="Genomic_DNA"/>
</dbReference>
<name>A0A8T1ZKE9_9BRAS</name>
<evidence type="ECO:0000256" key="1">
    <source>
        <dbReference type="ARBA" id="ARBA00004141"/>
    </source>
</evidence>
<feature type="non-terminal residue" evidence="6">
    <location>
        <position position="67"/>
    </location>
</feature>
<proteinExistence type="predicted"/>
<dbReference type="GO" id="GO:0046873">
    <property type="term" value="F:metal ion transmembrane transporter activity"/>
    <property type="evidence" value="ECO:0007669"/>
    <property type="project" value="InterPro"/>
</dbReference>
<keyword evidence="3 5" id="KW-1133">Transmembrane helix</keyword>
<sequence>MKIQKILDEASPTALMVAGVSKACSAGLLIYIAFVNIWPLRGDMKLRSCAYVAVFIGAGGMYLKNQY</sequence>
<evidence type="ECO:0000256" key="5">
    <source>
        <dbReference type="SAM" id="Phobius"/>
    </source>
</evidence>
<keyword evidence="7" id="KW-1185">Reference proteome</keyword>
<evidence type="ECO:0000313" key="7">
    <source>
        <dbReference type="Proteomes" id="UP000694240"/>
    </source>
</evidence>
<dbReference type="AlphaFoldDB" id="A0A8T1ZKE9"/>
<evidence type="ECO:0000256" key="3">
    <source>
        <dbReference type="ARBA" id="ARBA00022989"/>
    </source>
</evidence>
<comment type="caution">
    <text evidence="6">The sequence shown here is derived from an EMBL/GenBank/DDBJ whole genome shotgun (WGS) entry which is preliminary data.</text>
</comment>
<comment type="subcellular location">
    <subcellularLocation>
        <location evidence="1">Membrane</location>
        <topology evidence="1">Multi-pass membrane protein</topology>
    </subcellularLocation>
</comment>
<feature type="transmembrane region" description="Helical" evidence="5">
    <location>
        <begin position="12"/>
        <end position="38"/>
    </location>
</feature>
<keyword evidence="4 5" id="KW-0472">Membrane</keyword>
<dbReference type="InterPro" id="IPR003689">
    <property type="entry name" value="ZIP"/>
</dbReference>
<gene>
    <name evidence="6" type="ORF">ISN45_Aa05g003160</name>
</gene>
<evidence type="ECO:0000256" key="4">
    <source>
        <dbReference type="ARBA" id="ARBA00023136"/>
    </source>
</evidence>